<dbReference type="Gene3D" id="3.30.460.40">
    <property type="match status" value="1"/>
</dbReference>
<protein>
    <submittedName>
        <fullName evidence="1">Uncharacterized protein</fullName>
    </submittedName>
</protein>
<sequence length="174" mass="19373">MQTLEFWKAITMDSSSVLEDFIAMLEHAQLRYCLIDGQAVNAYVAPLVSLDLDLVVAATDLERLASLLPVGATLQRFPHSLNLELAGSALRIQFQTDACYFSFVERASRREVLGMQLPVASLTDLLQGKIWAAQDGTRRASKRQKDLADIARIIEAYPELRVLVPDDVLSRLVV</sequence>
<organism evidence="1 2">
    <name type="scientific">Candidatus Viridilinea halotolerans</name>
    <dbReference type="NCBI Taxonomy" id="2491704"/>
    <lineage>
        <taxon>Bacteria</taxon>
        <taxon>Bacillati</taxon>
        <taxon>Chloroflexota</taxon>
        <taxon>Chloroflexia</taxon>
        <taxon>Chloroflexales</taxon>
        <taxon>Chloroflexineae</taxon>
        <taxon>Oscillochloridaceae</taxon>
        <taxon>Candidatus Viridilinea</taxon>
    </lineage>
</organism>
<reference evidence="1 2" key="1">
    <citation type="submission" date="2018-12" db="EMBL/GenBank/DDBJ databases">
        <title>Genome Sequence of Candidatus Viridilinea halotolerans isolated from saline sulfide-rich spring.</title>
        <authorList>
            <person name="Grouzdev D.S."/>
            <person name="Burganskaya E.I."/>
            <person name="Krutkina M.S."/>
            <person name="Sukhacheva M.V."/>
            <person name="Gorlenko V.M."/>
        </authorList>
    </citation>
    <scope>NUCLEOTIDE SEQUENCE [LARGE SCALE GENOMIC DNA]</scope>
    <source>
        <strain evidence="1">Chok-6</strain>
    </source>
</reference>
<comment type="caution">
    <text evidence="1">The sequence shown here is derived from an EMBL/GenBank/DDBJ whole genome shotgun (WGS) entry which is preliminary data.</text>
</comment>
<name>A0A426TSS8_9CHLR</name>
<accession>A0A426TSS8</accession>
<evidence type="ECO:0000313" key="2">
    <source>
        <dbReference type="Proteomes" id="UP000280307"/>
    </source>
</evidence>
<dbReference type="SUPFAM" id="SSF81301">
    <property type="entry name" value="Nucleotidyltransferase"/>
    <property type="match status" value="1"/>
</dbReference>
<dbReference type="Proteomes" id="UP000280307">
    <property type="component" value="Unassembled WGS sequence"/>
</dbReference>
<dbReference type="AlphaFoldDB" id="A0A426TSS8"/>
<dbReference type="InterPro" id="IPR043519">
    <property type="entry name" value="NT_sf"/>
</dbReference>
<evidence type="ECO:0000313" key="1">
    <source>
        <dbReference type="EMBL" id="RRR67203.1"/>
    </source>
</evidence>
<gene>
    <name evidence="1" type="ORF">EI684_19325</name>
</gene>
<proteinExistence type="predicted"/>
<dbReference type="EMBL" id="RSAS01000803">
    <property type="protein sequence ID" value="RRR67203.1"/>
    <property type="molecule type" value="Genomic_DNA"/>
</dbReference>